<reference evidence="2 3" key="2">
    <citation type="submission" date="2020-03" db="EMBL/GenBank/DDBJ databases">
        <authorList>
            <person name="Ichikawa N."/>
            <person name="Kimura A."/>
            <person name="Kitahashi Y."/>
            <person name="Uohara A."/>
        </authorList>
    </citation>
    <scope>NUCLEOTIDE SEQUENCE [LARGE SCALE GENOMIC DNA]</scope>
    <source>
        <strain evidence="2 3">NBRC 107702</strain>
    </source>
</reference>
<dbReference type="PROSITE" id="PS50943">
    <property type="entry name" value="HTH_CROC1"/>
    <property type="match status" value="1"/>
</dbReference>
<dbReference type="Proteomes" id="UP000502508">
    <property type="component" value="Chromosome"/>
</dbReference>
<protein>
    <submittedName>
        <fullName evidence="2">Transcriptional regulator</fullName>
    </submittedName>
</protein>
<dbReference type="Gene3D" id="1.10.260.40">
    <property type="entry name" value="lambda repressor-like DNA-binding domains"/>
    <property type="match status" value="1"/>
</dbReference>
<dbReference type="Pfam" id="PF13560">
    <property type="entry name" value="HTH_31"/>
    <property type="match status" value="1"/>
</dbReference>
<evidence type="ECO:0000313" key="3">
    <source>
        <dbReference type="Proteomes" id="UP000502508"/>
    </source>
</evidence>
<accession>A0A6F8XT99</accession>
<dbReference type="InterPro" id="IPR010982">
    <property type="entry name" value="Lambda_DNA-bd_dom_sf"/>
</dbReference>
<evidence type="ECO:0000259" key="1">
    <source>
        <dbReference type="PROSITE" id="PS50943"/>
    </source>
</evidence>
<reference evidence="2 3" key="1">
    <citation type="submission" date="2020-03" db="EMBL/GenBank/DDBJ databases">
        <title>Whole genome shotgun sequence of Phytohabitans flavus NBRC 107702.</title>
        <authorList>
            <person name="Komaki H."/>
            <person name="Tamura T."/>
        </authorList>
    </citation>
    <scope>NUCLEOTIDE SEQUENCE [LARGE SCALE GENOMIC DNA]</scope>
    <source>
        <strain evidence="2 3">NBRC 107702</strain>
    </source>
</reference>
<dbReference type="InterPro" id="IPR041413">
    <property type="entry name" value="MLTR_LBD"/>
</dbReference>
<sequence length="278" mass="30210">MRELGEFLRGRREAVTPAEVGLPDGPRRRTPGLRRAELATLAGVSVEYLTRLEQGRDRHPSPQVLGALADALRLDVDQRFHLHLLAKDGSGPVCAGRATPAIGVRPTVRALLDRLDPAPAYVVNRLGDLIAHTEGYRRLAGPLGLLDGHRPNLYGFLFTDPGARTAYPDWEHRADEAAAALRFESRGGGDEYTRELLDWLSVAAGAPFITRLSRPPALIPSTGVHRLVRPDVGELRLAYETLDLPAGDYQQLVVYLPADEATAVALDAITTDVTVATL</sequence>
<proteinExistence type="predicted"/>
<dbReference type="SMART" id="SM00530">
    <property type="entry name" value="HTH_XRE"/>
    <property type="match status" value="1"/>
</dbReference>
<dbReference type="RefSeq" id="WP_173036945.1">
    <property type="nucleotide sequence ID" value="NZ_AP022870.1"/>
</dbReference>
<dbReference type="EMBL" id="AP022870">
    <property type="protein sequence ID" value="BCB77046.1"/>
    <property type="molecule type" value="Genomic_DNA"/>
</dbReference>
<dbReference type="PANTHER" id="PTHR35010:SF2">
    <property type="entry name" value="BLL4672 PROTEIN"/>
    <property type="match status" value="1"/>
</dbReference>
<dbReference type="PANTHER" id="PTHR35010">
    <property type="entry name" value="BLL4672 PROTEIN-RELATED"/>
    <property type="match status" value="1"/>
</dbReference>
<gene>
    <name evidence="2" type="ORF">Pflav_034560</name>
</gene>
<dbReference type="Pfam" id="PF17765">
    <property type="entry name" value="MLTR_LBD"/>
    <property type="match status" value="1"/>
</dbReference>
<feature type="domain" description="HTH cro/C1-type" evidence="1">
    <location>
        <begin position="32"/>
        <end position="79"/>
    </location>
</feature>
<dbReference type="Gene3D" id="3.30.450.180">
    <property type="match status" value="1"/>
</dbReference>
<evidence type="ECO:0000313" key="2">
    <source>
        <dbReference type="EMBL" id="BCB77046.1"/>
    </source>
</evidence>
<dbReference type="GO" id="GO:0003677">
    <property type="term" value="F:DNA binding"/>
    <property type="evidence" value="ECO:0007669"/>
    <property type="project" value="InterPro"/>
</dbReference>
<dbReference type="SUPFAM" id="SSF47413">
    <property type="entry name" value="lambda repressor-like DNA-binding domains"/>
    <property type="match status" value="1"/>
</dbReference>
<name>A0A6F8XT99_9ACTN</name>
<organism evidence="2 3">
    <name type="scientific">Phytohabitans flavus</name>
    <dbReference type="NCBI Taxonomy" id="1076124"/>
    <lineage>
        <taxon>Bacteria</taxon>
        <taxon>Bacillati</taxon>
        <taxon>Actinomycetota</taxon>
        <taxon>Actinomycetes</taxon>
        <taxon>Micromonosporales</taxon>
        <taxon>Micromonosporaceae</taxon>
    </lineage>
</organism>
<keyword evidence="3" id="KW-1185">Reference proteome</keyword>
<dbReference type="AlphaFoldDB" id="A0A6F8XT99"/>
<dbReference type="CDD" id="cd00093">
    <property type="entry name" value="HTH_XRE"/>
    <property type="match status" value="1"/>
</dbReference>
<dbReference type="InterPro" id="IPR001387">
    <property type="entry name" value="Cro/C1-type_HTH"/>
</dbReference>
<dbReference type="KEGG" id="pfla:Pflav_034560"/>